<dbReference type="Pfam" id="PF19723">
    <property type="entry name" value="DUF6216"/>
    <property type="match status" value="1"/>
</dbReference>
<name>A0A0G3GNY0_9PSED</name>
<keyword evidence="2" id="KW-1133">Transmembrane helix</keyword>
<gene>
    <name evidence="3" type="ORF">VM99_21305</name>
</gene>
<dbReference type="AlphaFoldDB" id="A0A0G3GNY0"/>
<evidence type="ECO:0000256" key="2">
    <source>
        <dbReference type="SAM" id="Phobius"/>
    </source>
</evidence>
<protein>
    <submittedName>
        <fullName evidence="3">Uncharacterized protein</fullName>
    </submittedName>
</protein>
<reference evidence="4" key="2">
    <citation type="submission" date="2015-03" db="EMBL/GenBank/DDBJ databases">
        <authorList>
            <person name="Deng P."/>
            <person name="Lu S."/>
        </authorList>
    </citation>
    <scope>NUCLEOTIDE SEQUENCE [LARGE SCALE GENOMIC DNA]</scope>
    <source>
        <strain evidence="4">UFB2</strain>
    </source>
</reference>
<feature type="transmembrane region" description="Helical" evidence="2">
    <location>
        <begin position="15"/>
        <end position="34"/>
    </location>
</feature>
<evidence type="ECO:0000313" key="4">
    <source>
        <dbReference type="Proteomes" id="UP000035212"/>
    </source>
</evidence>
<organism evidence="3 4">
    <name type="scientific">Pseudomonas chlororaphis</name>
    <dbReference type="NCBI Taxonomy" id="587753"/>
    <lineage>
        <taxon>Bacteria</taxon>
        <taxon>Pseudomonadati</taxon>
        <taxon>Pseudomonadota</taxon>
        <taxon>Gammaproteobacteria</taxon>
        <taxon>Pseudomonadales</taxon>
        <taxon>Pseudomonadaceae</taxon>
        <taxon>Pseudomonas</taxon>
    </lineage>
</organism>
<dbReference type="EMBL" id="CP011020">
    <property type="protein sequence ID" value="AKK00487.1"/>
    <property type="molecule type" value="Genomic_DNA"/>
</dbReference>
<keyword evidence="2" id="KW-0812">Transmembrane</keyword>
<evidence type="ECO:0000313" key="3">
    <source>
        <dbReference type="EMBL" id="AKK00487.1"/>
    </source>
</evidence>
<keyword evidence="2" id="KW-0472">Membrane</keyword>
<reference evidence="3 4" key="1">
    <citation type="journal article" date="2015" name="Stand. Genomic Sci.">
        <title>Complete genome of Pseudomonas chlororaphis strain UFB2, a soil bacterium with antibacterial activity against bacterial canker pathogen of tomato.</title>
        <authorList>
            <person name="Deng P."/>
            <person name="Wang X."/>
            <person name="Baird S.M."/>
            <person name="Lu S.E."/>
        </authorList>
    </citation>
    <scope>NUCLEOTIDE SEQUENCE [LARGE SCALE GENOMIC DNA]</scope>
    <source>
        <strain evidence="3 4">UFB2</strain>
    </source>
</reference>
<feature type="region of interest" description="Disordered" evidence="1">
    <location>
        <begin position="278"/>
        <end position="328"/>
    </location>
</feature>
<accession>A0A0G3GNY0</accession>
<dbReference type="Proteomes" id="UP000035212">
    <property type="component" value="Chromosome"/>
</dbReference>
<proteinExistence type="predicted"/>
<dbReference type="PATRIC" id="fig|587753.11.peg.4361"/>
<sequence>MTEQTFTAVMHVLDVLYKLWPIACGIFVVGAVWWRTRSLFFIVHQLLKWLGLEGKYTNADDQKVADDYLDLNKFNLKTGFHLRSVKAKVKLHDWMREHNLEFAELRRAGGYFNANQLSFDIPGLWRLCLVRGAYVVMGILLLAIGQFVDKDDFALLRINFTGTWFWAGNNEAHSPTFDLPHMLRGKTWHLQQAECRYTDDPKIAIDVWDKDAICNLVLGLNDEFIAESIDSQIKTAQILKIGSCACFFLLGFFAFRLERARELHARLEAALRIREALSTGEPHPEPPPFPITEPIGGTEEPSDGVLSKAIGPSDTATTPPSLVPERSE</sequence>
<evidence type="ECO:0000256" key="1">
    <source>
        <dbReference type="SAM" id="MobiDB-lite"/>
    </source>
</evidence>
<dbReference type="InterPro" id="IPR046188">
    <property type="entry name" value="DUF6216"/>
</dbReference>